<comment type="caution">
    <text evidence="3">The sequence shown here is derived from an EMBL/GenBank/DDBJ whole genome shotgun (WGS) entry which is preliminary data.</text>
</comment>
<accession>A0A918WCI9</accession>
<gene>
    <name evidence="3" type="primary">mbtH</name>
    <name evidence="3" type="ORF">GCM10010305_42710</name>
</gene>
<evidence type="ECO:0000256" key="1">
    <source>
        <dbReference type="SAM" id="MobiDB-lite"/>
    </source>
</evidence>
<dbReference type="PANTHER" id="PTHR38444:SF1">
    <property type="entry name" value="ENTEROBACTIN BIOSYNTHESIS PROTEIN YBDZ"/>
    <property type="match status" value="1"/>
</dbReference>
<dbReference type="PANTHER" id="PTHR38444">
    <property type="entry name" value="ENTEROBACTIN BIOSYNTHESIS PROTEIN YBDZ"/>
    <property type="match status" value="1"/>
</dbReference>
<dbReference type="GO" id="GO:0019290">
    <property type="term" value="P:siderophore biosynthetic process"/>
    <property type="evidence" value="ECO:0007669"/>
    <property type="project" value="TreeGrafter"/>
</dbReference>
<dbReference type="Pfam" id="PF03621">
    <property type="entry name" value="MbtH"/>
    <property type="match status" value="1"/>
</dbReference>
<protein>
    <submittedName>
        <fullName evidence="3">MbtH protein</fullName>
    </submittedName>
</protein>
<sequence>MSQTPAPTTDTADSADTADTGRYVVVTNHEEQYSLWPAHRELPPGWQARTEPADRESCLAHIQDHWVDMRPLSLREREQRP</sequence>
<reference evidence="3" key="2">
    <citation type="submission" date="2020-09" db="EMBL/GenBank/DDBJ databases">
        <authorList>
            <person name="Sun Q."/>
            <person name="Ohkuma M."/>
        </authorList>
    </citation>
    <scope>NUCLEOTIDE SEQUENCE</scope>
    <source>
        <strain evidence="3">JCM 4518</strain>
    </source>
</reference>
<evidence type="ECO:0000313" key="4">
    <source>
        <dbReference type="Proteomes" id="UP000644020"/>
    </source>
</evidence>
<dbReference type="SUPFAM" id="SSF160582">
    <property type="entry name" value="MbtH-like"/>
    <property type="match status" value="1"/>
</dbReference>
<proteinExistence type="predicted"/>
<feature type="domain" description="MbtH-like" evidence="2">
    <location>
        <begin position="14"/>
        <end position="64"/>
    </location>
</feature>
<dbReference type="GO" id="GO:0005829">
    <property type="term" value="C:cytosol"/>
    <property type="evidence" value="ECO:0007669"/>
    <property type="project" value="TreeGrafter"/>
</dbReference>
<evidence type="ECO:0000313" key="3">
    <source>
        <dbReference type="EMBL" id="GHA94599.1"/>
    </source>
</evidence>
<keyword evidence="4" id="KW-1185">Reference proteome</keyword>
<evidence type="ECO:0000259" key="2">
    <source>
        <dbReference type="SMART" id="SM00923"/>
    </source>
</evidence>
<dbReference type="InterPro" id="IPR038020">
    <property type="entry name" value="MbtH-like_sf"/>
</dbReference>
<dbReference type="InterPro" id="IPR005153">
    <property type="entry name" value="MbtH-like_dom"/>
</dbReference>
<reference evidence="3" key="1">
    <citation type="journal article" date="2014" name="Int. J. Syst. Evol. Microbiol.">
        <title>Complete genome sequence of Corynebacterium casei LMG S-19264T (=DSM 44701T), isolated from a smear-ripened cheese.</title>
        <authorList>
            <consortium name="US DOE Joint Genome Institute (JGI-PGF)"/>
            <person name="Walter F."/>
            <person name="Albersmeier A."/>
            <person name="Kalinowski J."/>
            <person name="Ruckert C."/>
        </authorList>
    </citation>
    <scope>NUCLEOTIDE SEQUENCE</scope>
    <source>
        <strain evidence="3">JCM 4518</strain>
    </source>
</reference>
<dbReference type="EMBL" id="BMUL01000011">
    <property type="protein sequence ID" value="GHA94599.1"/>
    <property type="molecule type" value="Genomic_DNA"/>
</dbReference>
<feature type="compositionally biased region" description="Low complexity" evidence="1">
    <location>
        <begin position="1"/>
        <end position="20"/>
    </location>
</feature>
<dbReference type="AlphaFoldDB" id="A0A918WCI9"/>
<dbReference type="Gene3D" id="3.90.820.10">
    <property type="entry name" value="Structural Genomics, Unknown Function 30-nov-00 1gh9 Mol_id"/>
    <property type="match status" value="1"/>
</dbReference>
<name>A0A918WCI9_9ACTN</name>
<organism evidence="3 4">
    <name type="scientific">Streptomyces termitum</name>
    <dbReference type="NCBI Taxonomy" id="67368"/>
    <lineage>
        <taxon>Bacteria</taxon>
        <taxon>Bacillati</taxon>
        <taxon>Actinomycetota</taxon>
        <taxon>Actinomycetes</taxon>
        <taxon>Kitasatosporales</taxon>
        <taxon>Streptomycetaceae</taxon>
        <taxon>Streptomyces</taxon>
    </lineage>
</organism>
<dbReference type="SMART" id="SM00923">
    <property type="entry name" value="MbtH"/>
    <property type="match status" value="1"/>
</dbReference>
<dbReference type="Proteomes" id="UP000644020">
    <property type="component" value="Unassembled WGS sequence"/>
</dbReference>
<feature type="region of interest" description="Disordered" evidence="1">
    <location>
        <begin position="1"/>
        <end position="21"/>
    </location>
</feature>
<dbReference type="RefSeq" id="WP_189979779.1">
    <property type="nucleotide sequence ID" value="NZ_BMUL01000011.1"/>
</dbReference>
<dbReference type="InterPro" id="IPR037407">
    <property type="entry name" value="MLP_fam"/>
</dbReference>